<evidence type="ECO:0000313" key="2">
    <source>
        <dbReference type="Proteomes" id="UP001285441"/>
    </source>
</evidence>
<proteinExistence type="predicted"/>
<name>A0AAE0NZ31_9PEZI</name>
<keyword evidence="2" id="KW-1185">Reference proteome</keyword>
<dbReference type="AlphaFoldDB" id="A0AAE0NZ31"/>
<reference evidence="1" key="1">
    <citation type="journal article" date="2023" name="Mol. Phylogenet. Evol.">
        <title>Genome-scale phylogeny and comparative genomics of the fungal order Sordariales.</title>
        <authorList>
            <person name="Hensen N."/>
            <person name="Bonometti L."/>
            <person name="Westerberg I."/>
            <person name="Brannstrom I.O."/>
            <person name="Guillou S."/>
            <person name="Cros-Aarteil S."/>
            <person name="Calhoun S."/>
            <person name="Haridas S."/>
            <person name="Kuo A."/>
            <person name="Mondo S."/>
            <person name="Pangilinan J."/>
            <person name="Riley R."/>
            <person name="LaButti K."/>
            <person name="Andreopoulos B."/>
            <person name="Lipzen A."/>
            <person name="Chen C."/>
            <person name="Yan M."/>
            <person name="Daum C."/>
            <person name="Ng V."/>
            <person name="Clum A."/>
            <person name="Steindorff A."/>
            <person name="Ohm R.A."/>
            <person name="Martin F."/>
            <person name="Silar P."/>
            <person name="Natvig D.O."/>
            <person name="Lalanne C."/>
            <person name="Gautier V."/>
            <person name="Ament-Velasquez S.L."/>
            <person name="Kruys A."/>
            <person name="Hutchinson M.I."/>
            <person name="Powell A.J."/>
            <person name="Barry K."/>
            <person name="Miller A.N."/>
            <person name="Grigoriev I.V."/>
            <person name="Debuchy R."/>
            <person name="Gladieux P."/>
            <person name="Hiltunen Thoren M."/>
            <person name="Johannesson H."/>
        </authorList>
    </citation>
    <scope>NUCLEOTIDE SEQUENCE</scope>
    <source>
        <strain evidence="1">CBS 232.78</strain>
    </source>
</reference>
<dbReference type="EMBL" id="JAULSW010000002">
    <property type="protein sequence ID" value="KAK3390229.1"/>
    <property type="molecule type" value="Genomic_DNA"/>
</dbReference>
<evidence type="ECO:0000313" key="1">
    <source>
        <dbReference type="EMBL" id="KAK3390229.1"/>
    </source>
</evidence>
<gene>
    <name evidence="1" type="ORF">B0H63DRAFT_519462</name>
</gene>
<sequence length="162" mass="18887">MPLMGQPPQQQQLPTAAVPLSSQHERLILELLPFKDSRQFHEWLNSVYVRGSWHEFLKDFLARNPLAPEPDKAKTAQLAKDAFNSRNPKYLIYHPQKDGWTSEDHHIRFMVTVIADNIIKKMWSESEWKKNSLEISKAVYEVLSFLRATTFNPNPNPPSYED</sequence>
<dbReference type="Proteomes" id="UP001285441">
    <property type="component" value="Unassembled WGS sequence"/>
</dbReference>
<comment type="caution">
    <text evidence="1">The sequence shown here is derived from an EMBL/GenBank/DDBJ whole genome shotgun (WGS) entry which is preliminary data.</text>
</comment>
<reference evidence="1" key="2">
    <citation type="submission" date="2023-06" db="EMBL/GenBank/DDBJ databases">
        <authorList>
            <consortium name="Lawrence Berkeley National Laboratory"/>
            <person name="Haridas S."/>
            <person name="Hensen N."/>
            <person name="Bonometti L."/>
            <person name="Westerberg I."/>
            <person name="Brannstrom I.O."/>
            <person name="Guillou S."/>
            <person name="Cros-Aarteil S."/>
            <person name="Calhoun S."/>
            <person name="Kuo A."/>
            <person name="Mondo S."/>
            <person name="Pangilinan J."/>
            <person name="Riley R."/>
            <person name="LaButti K."/>
            <person name="Andreopoulos B."/>
            <person name="Lipzen A."/>
            <person name="Chen C."/>
            <person name="Yanf M."/>
            <person name="Daum C."/>
            <person name="Ng V."/>
            <person name="Clum A."/>
            <person name="Steindorff A."/>
            <person name="Ohm R."/>
            <person name="Martin F."/>
            <person name="Silar P."/>
            <person name="Natvig D."/>
            <person name="Lalanne C."/>
            <person name="Gautier V."/>
            <person name="Ament-velasquez S.L."/>
            <person name="Kruys A."/>
            <person name="Hutchinson M.I."/>
            <person name="Powell A.J."/>
            <person name="Barry K."/>
            <person name="Miller A.N."/>
            <person name="Grigoriev I.V."/>
            <person name="Debuchy R."/>
            <person name="Gladieux P."/>
            <person name="Thoren M.H."/>
            <person name="Johannesson H."/>
        </authorList>
    </citation>
    <scope>NUCLEOTIDE SEQUENCE</scope>
    <source>
        <strain evidence="1">CBS 232.78</strain>
    </source>
</reference>
<organism evidence="1 2">
    <name type="scientific">Podospora didyma</name>
    <dbReference type="NCBI Taxonomy" id="330526"/>
    <lineage>
        <taxon>Eukaryota</taxon>
        <taxon>Fungi</taxon>
        <taxon>Dikarya</taxon>
        <taxon>Ascomycota</taxon>
        <taxon>Pezizomycotina</taxon>
        <taxon>Sordariomycetes</taxon>
        <taxon>Sordariomycetidae</taxon>
        <taxon>Sordariales</taxon>
        <taxon>Podosporaceae</taxon>
        <taxon>Podospora</taxon>
    </lineage>
</organism>
<protein>
    <submittedName>
        <fullName evidence="1">Uncharacterized protein</fullName>
    </submittedName>
</protein>
<accession>A0AAE0NZ31</accession>